<evidence type="ECO:0000313" key="1">
    <source>
        <dbReference type="EMBL" id="PSL12261.1"/>
    </source>
</evidence>
<organism evidence="1 2">
    <name type="scientific">Marinobacterium halophilum</name>
    <dbReference type="NCBI Taxonomy" id="267374"/>
    <lineage>
        <taxon>Bacteria</taxon>
        <taxon>Pseudomonadati</taxon>
        <taxon>Pseudomonadota</taxon>
        <taxon>Gammaproteobacteria</taxon>
        <taxon>Oceanospirillales</taxon>
        <taxon>Oceanospirillaceae</taxon>
        <taxon>Marinobacterium</taxon>
    </lineage>
</organism>
<dbReference type="InterPro" id="IPR058227">
    <property type="entry name" value="RSP_7527-like"/>
</dbReference>
<evidence type="ECO:0000313" key="2">
    <source>
        <dbReference type="Proteomes" id="UP000242133"/>
    </source>
</evidence>
<accession>A0A2P8ERZ8</accession>
<gene>
    <name evidence="1" type="ORF">CLV44_11996</name>
</gene>
<dbReference type="Proteomes" id="UP000242133">
    <property type="component" value="Unassembled WGS sequence"/>
</dbReference>
<dbReference type="EMBL" id="PYGI01000019">
    <property type="protein sequence ID" value="PSL12261.1"/>
    <property type="molecule type" value="Genomic_DNA"/>
</dbReference>
<protein>
    <submittedName>
        <fullName evidence="1">Uncharacterized protein</fullName>
    </submittedName>
</protein>
<reference evidence="1 2" key="1">
    <citation type="submission" date="2018-03" db="EMBL/GenBank/DDBJ databases">
        <title>Genomic Encyclopedia of Archaeal and Bacterial Type Strains, Phase II (KMG-II): from individual species to whole genera.</title>
        <authorList>
            <person name="Goeker M."/>
        </authorList>
    </citation>
    <scope>NUCLEOTIDE SEQUENCE [LARGE SCALE GENOMIC DNA]</scope>
    <source>
        <strain evidence="1 2">DSM 17586</strain>
    </source>
</reference>
<keyword evidence="2" id="KW-1185">Reference proteome</keyword>
<sequence>MAGDVEWQQSSDCLVFFNYSLKIYTLSPTVLDLSISPINSAHFKELYSKMSDFNRMVMTQNGLVDVDYYVEQARRERSEFIMKGIQSLYRGLVRMLKPRRPLTGASALVH</sequence>
<name>A0A2P8ERZ8_9GAMM</name>
<dbReference type="NCBIfam" id="NF046098">
    <property type="entry name" value="RSP_7527_fam"/>
    <property type="match status" value="1"/>
</dbReference>
<proteinExistence type="predicted"/>
<dbReference type="AlphaFoldDB" id="A0A2P8ERZ8"/>
<comment type="caution">
    <text evidence="1">The sequence shown here is derived from an EMBL/GenBank/DDBJ whole genome shotgun (WGS) entry which is preliminary data.</text>
</comment>